<evidence type="ECO:0000313" key="3">
    <source>
        <dbReference type="Proteomes" id="UP000475325"/>
    </source>
</evidence>
<proteinExistence type="predicted"/>
<evidence type="ECO:0000256" key="1">
    <source>
        <dbReference type="SAM" id="MobiDB-lite"/>
    </source>
</evidence>
<feature type="region of interest" description="Disordered" evidence="1">
    <location>
        <begin position="1"/>
        <end position="27"/>
    </location>
</feature>
<organism evidence="2 3">
    <name type="scientific">Orbilia oligospora</name>
    <name type="common">Nematode-trapping fungus</name>
    <name type="synonym">Arthrobotrys oligospora</name>
    <dbReference type="NCBI Taxonomy" id="2813651"/>
    <lineage>
        <taxon>Eukaryota</taxon>
        <taxon>Fungi</taxon>
        <taxon>Dikarya</taxon>
        <taxon>Ascomycota</taxon>
        <taxon>Pezizomycotina</taxon>
        <taxon>Orbiliomycetes</taxon>
        <taxon>Orbiliales</taxon>
        <taxon>Orbiliaceae</taxon>
        <taxon>Orbilia</taxon>
    </lineage>
</organism>
<evidence type="ECO:0000313" key="2">
    <source>
        <dbReference type="EMBL" id="KAF3107984.1"/>
    </source>
</evidence>
<dbReference type="Proteomes" id="UP000475325">
    <property type="component" value="Unassembled WGS sequence"/>
</dbReference>
<dbReference type="AlphaFoldDB" id="A0A7C8JDZ3"/>
<protein>
    <submittedName>
        <fullName evidence="2">Uncharacterized protein</fullName>
    </submittedName>
</protein>
<accession>A0A7C8JDZ3</accession>
<reference evidence="2 3" key="1">
    <citation type="submission" date="2019-06" db="EMBL/GenBank/DDBJ databases">
        <authorList>
            <person name="Palmer J.M."/>
        </authorList>
    </citation>
    <scope>NUCLEOTIDE SEQUENCE [LARGE SCALE GENOMIC DNA]</scope>
    <source>
        <strain evidence="2 3">TWF102</strain>
    </source>
</reference>
<name>A0A7C8JDZ3_ORBOL</name>
<sequence length="276" mass="31058">MAHILPDQTHPKPPKAPGDRRRKTHHTSDNELAMAGSVPYIPLPQSQNPIQPVGLALSRHFRGKLRVSMAGHGISTAVSHRSRRERTLRVGERILDISLPRITGEVFDTLQISKERLVECQTFFTSPGQKAHYYNELDMTATIGQEADLASQVFENADVLKLIYGVCNGYPDDTERVDGFLKAVLLRWIPKYFQHPLRPPPKSLAIRETWQSGPRLLTNTSSTATSAIQNHYARLLMIARDGGWRSTPLPLVEKNAKVDVQNDYVQSSHHERFGTD</sequence>
<dbReference type="EMBL" id="WIQW01000009">
    <property type="protein sequence ID" value="KAF3107984.1"/>
    <property type="molecule type" value="Genomic_DNA"/>
</dbReference>
<gene>
    <name evidence="2" type="ORF">TWF102_011470</name>
</gene>
<comment type="caution">
    <text evidence="2">The sequence shown here is derived from an EMBL/GenBank/DDBJ whole genome shotgun (WGS) entry which is preliminary data.</text>
</comment>